<keyword evidence="1" id="KW-1133">Transmembrane helix</keyword>
<accession>A0A177NQI1</accession>
<evidence type="ECO:0000313" key="3">
    <source>
        <dbReference type="Proteomes" id="UP000077628"/>
    </source>
</evidence>
<proteinExistence type="predicted"/>
<keyword evidence="3" id="KW-1185">Reference proteome</keyword>
<sequence length="171" mass="18848">MTPTDPNNADRTEIADLCAVAQYVEQIIAAEHQWISNRLSWFYMSQTFCLATHAVLVTAQSAHARRDFEFLLWAMPLFGLVSSVIVFFSAKAAESVVRSLAEERAKLTGRINAVAGASIPLIGASRPNRQADLHWTHWAGALPLNILPPSLALIWIVLLIFRFSCKALCAG</sequence>
<reference evidence="3" key="1">
    <citation type="submission" date="2016-03" db="EMBL/GenBank/DDBJ databases">
        <authorList>
            <person name="Heylen K."/>
            <person name="De Vos P."/>
            <person name="Vekeman B."/>
        </authorList>
    </citation>
    <scope>NUCLEOTIDE SEQUENCE [LARGE SCALE GENOMIC DNA]</scope>
    <source>
        <strain evidence="3">R-45383</strain>
    </source>
</reference>
<feature type="transmembrane region" description="Helical" evidence="1">
    <location>
        <begin position="146"/>
        <end position="165"/>
    </location>
</feature>
<dbReference type="AlphaFoldDB" id="A0A177NQI1"/>
<feature type="transmembrane region" description="Helical" evidence="1">
    <location>
        <begin position="70"/>
        <end position="90"/>
    </location>
</feature>
<dbReference type="RefSeq" id="WP_064027953.1">
    <property type="nucleotide sequence ID" value="NZ_LUUK01000156.1"/>
</dbReference>
<organism evidence="2 3">
    <name type="scientific">Methylomonas koyamae</name>
    <dbReference type="NCBI Taxonomy" id="702114"/>
    <lineage>
        <taxon>Bacteria</taxon>
        <taxon>Pseudomonadati</taxon>
        <taxon>Pseudomonadota</taxon>
        <taxon>Gammaproteobacteria</taxon>
        <taxon>Methylococcales</taxon>
        <taxon>Methylococcaceae</taxon>
        <taxon>Methylomonas</taxon>
    </lineage>
</organism>
<evidence type="ECO:0000256" key="1">
    <source>
        <dbReference type="SAM" id="Phobius"/>
    </source>
</evidence>
<gene>
    <name evidence="2" type="ORF">A1355_04235</name>
</gene>
<keyword evidence="1" id="KW-0812">Transmembrane</keyword>
<keyword evidence="1" id="KW-0472">Membrane</keyword>
<dbReference type="EMBL" id="LUUK01000156">
    <property type="protein sequence ID" value="OAI19563.1"/>
    <property type="molecule type" value="Genomic_DNA"/>
</dbReference>
<evidence type="ECO:0000313" key="2">
    <source>
        <dbReference type="EMBL" id="OAI19563.1"/>
    </source>
</evidence>
<dbReference type="Proteomes" id="UP000077628">
    <property type="component" value="Unassembled WGS sequence"/>
</dbReference>
<protein>
    <recommendedName>
        <fullName evidence="4">SMODS and SLOG-associating 2TM effector domain-containing protein</fullName>
    </recommendedName>
</protein>
<comment type="caution">
    <text evidence="2">The sequence shown here is derived from an EMBL/GenBank/DDBJ whole genome shotgun (WGS) entry which is preliminary data.</text>
</comment>
<dbReference type="STRING" id="702114.A1355_04235"/>
<evidence type="ECO:0008006" key="4">
    <source>
        <dbReference type="Google" id="ProtNLM"/>
    </source>
</evidence>
<name>A0A177NQI1_9GAMM</name>